<comment type="caution">
    <text evidence="1">The sequence shown here is derived from an EMBL/GenBank/DDBJ whole genome shotgun (WGS) entry which is preliminary data.</text>
</comment>
<dbReference type="Pfam" id="PF00378">
    <property type="entry name" value="ECH_1"/>
    <property type="match status" value="2"/>
</dbReference>
<dbReference type="SUPFAM" id="SSF52096">
    <property type="entry name" value="ClpP/crotonase"/>
    <property type="match status" value="1"/>
</dbReference>
<evidence type="ECO:0000313" key="1">
    <source>
        <dbReference type="EMBL" id="TFJ83982.1"/>
    </source>
</evidence>
<sequence>MFPNHLVLRAAEKYFQEERPSPGILVLLLDRPRKKNAITGAMYVDLADAMDRAAMDESVTCLVLSGKGDYFSSGADLTDESWTPDPEHKMETSPAAIFMKMHARIKPPDSFLGVSDADSAIHPSPLSQALSHFPKLVVAAVNGPAIGIAVTLLCHVDLAYAAPHATFWTPFLRMAIVPEYASSALFPLTMGRSKASELLFLGKKFTATEAQASHLISEIIPTDRLLPEVLLRLEDMLAKPLVQKSVVAFKALMKSQRLREVDDVIKAEFRAFDDRIAEGDVAFAIGQLLQSRL</sequence>
<dbReference type="InterPro" id="IPR029045">
    <property type="entry name" value="ClpP/crotonase-like_dom_sf"/>
</dbReference>
<proteinExistence type="predicted"/>
<dbReference type="PANTHER" id="PTHR43684">
    <property type="match status" value="1"/>
</dbReference>
<keyword evidence="2" id="KW-1185">Reference proteome</keyword>
<dbReference type="InterPro" id="IPR001753">
    <property type="entry name" value="Enoyl-CoA_hydra/iso"/>
</dbReference>
<name>A0A4D9CXG3_9STRA</name>
<dbReference type="Proteomes" id="UP000355283">
    <property type="component" value="Unassembled WGS sequence"/>
</dbReference>
<dbReference type="EMBL" id="SDOX01000021">
    <property type="protein sequence ID" value="TFJ83982.1"/>
    <property type="molecule type" value="Genomic_DNA"/>
</dbReference>
<gene>
    <name evidence="1" type="ORF">NSK_005077</name>
</gene>
<accession>A0A4D9CXG3</accession>
<dbReference type="AlphaFoldDB" id="A0A4D9CXG3"/>
<dbReference type="PANTHER" id="PTHR43684:SF12">
    <property type="entry name" value="ENOYL-COA ISOMERASE"/>
    <property type="match status" value="1"/>
</dbReference>
<dbReference type="Gene3D" id="3.90.226.10">
    <property type="entry name" value="2-enoyl-CoA Hydratase, Chain A, domain 1"/>
    <property type="match status" value="1"/>
</dbReference>
<reference evidence="1" key="1">
    <citation type="submission" date="2019-01" db="EMBL/GenBank/DDBJ databases">
        <title>Nuclear Genome Assembly of the Microalgal Biofuel strain Nannochloropsis salina CCMP1776.</title>
        <authorList>
            <person name="Hovde B."/>
        </authorList>
    </citation>
    <scope>NUCLEOTIDE SEQUENCE [LARGE SCALE GENOMIC DNA]</scope>
    <source>
        <strain evidence="1">CCMP1776</strain>
    </source>
</reference>
<organism evidence="1 2">
    <name type="scientific">Nannochloropsis salina CCMP1776</name>
    <dbReference type="NCBI Taxonomy" id="1027361"/>
    <lineage>
        <taxon>Eukaryota</taxon>
        <taxon>Sar</taxon>
        <taxon>Stramenopiles</taxon>
        <taxon>Ochrophyta</taxon>
        <taxon>Eustigmatophyceae</taxon>
        <taxon>Eustigmatales</taxon>
        <taxon>Monodopsidaceae</taxon>
        <taxon>Microchloropsis</taxon>
        <taxon>Microchloropsis salina</taxon>
    </lineage>
</organism>
<dbReference type="InterPro" id="IPR051053">
    <property type="entry name" value="ECH/Chromodomain_protein"/>
</dbReference>
<dbReference type="OrthoDB" id="409763at2759"/>
<dbReference type="CDD" id="cd06558">
    <property type="entry name" value="crotonase-like"/>
    <property type="match status" value="1"/>
</dbReference>
<evidence type="ECO:0000313" key="2">
    <source>
        <dbReference type="Proteomes" id="UP000355283"/>
    </source>
</evidence>
<protein>
    <submittedName>
        <fullName evidence="1">Uncharacterized protein</fullName>
    </submittedName>
</protein>